<dbReference type="Gene3D" id="3.40.190.10">
    <property type="entry name" value="Periplasmic binding protein-like II"/>
    <property type="match status" value="2"/>
</dbReference>
<dbReference type="PANTHER" id="PTHR43649">
    <property type="entry name" value="ARABINOSE-BINDING PROTEIN-RELATED"/>
    <property type="match status" value="1"/>
</dbReference>
<dbReference type="Proteomes" id="UP000187172">
    <property type="component" value="Unassembled WGS sequence"/>
</dbReference>
<keyword evidence="1" id="KW-0732">Signal</keyword>
<dbReference type="AlphaFoldDB" id="A0A1R1EC57"/>
<gene>
    <name evidence="2" type="ORF">BK138_29760</name>
</gene>
<keyword evidence="3" id="KW-1185">Reference proteome</keyword>
<dbReference type="STRING" id="297318.BK138_29760"/>
<evidence type="ECO:0000313" key="2">
    <source>
        <dbReference type="EMBL" id="OMF49395.1"/>
    </source>
</evidence>
<reference evidence="2 3" key="1">
    <citation type="submission" date="2016-11" db="EMBL/GenBank/DDBJ databases">
        <title>Paenibacillus species isolates.</title>
        <authorList>
            <person name="Beno S.M."/>
        </authorList>
    </citation>
    <scope>NUCLEOTIDE SEQUENCE [LARGE SCALE GENOMIC DNA]</scope>
    <source>
        <strain evidence="2 3">FSL R5-0378</strain>
    </source>
</reference>
<evidence type="ECO:0008006" key="4">
    <source>
        <dbReference type="Google" id="ProtNLM"/>
    </source>
</evidence>
<organism evidence="2 3">
    <name type="scientific">Paenibacillus rhizosphaerae</name>
    <dbReference type="NCBI Taxonomy" id="297318"/>
    <lineage>
        <taxon>Bacteria</taxon>
        <taxon>Bacillati</taxon>
        <taxon>Bacillota</taxon>
        <taxon>Bacilli</taxon>
        <taxon>Bacillales</taxon>
        <taxon>Paenibacillaceae</taxon>
        <taxon>Paenibacillus</taxon>
    </lineage>
</organism>
<dbReference type="PANTHER" id="PTHR43649:SF33">
    <property type="entry name" value="POLYGALACTURONAN_RHAMNOGALACTURONAN-BINDING PROTEIN YTCQ"/>
    <property type="match status" value="1"/>
</dbReference>
<name>A0A1R1EC57_9BACL</name>
<protein>
    <recommendedName>
        <fullName evidence="4">ABC transporter substrate-binding protein</fullName>
    </recommendedName>
</protein>
<proteinExistence type="predicted"/>
<dbReference type="InterPro" id="IPR050490">
    <property type="entry name" value="Bact_solute-bd_prot1"/>
</dbReference>
<accession>A0A1R1EC57</accession>
<evidence type="ECO:0000313" key="3">
    <source>
        <dbReference type="Proteomes" id="UP000187172"/>
    </source>
</evidence>
<dbReference type="PROSITE" id="PS51257">
    <property type="entry name" value="PROKAR_LIPOPROTEIN"/>
    <property type="match status" value="1"/>
</dbReference>
<evidence type="ECO:0000256" key="1">
    <source>
        <dbReference type="ARBA" id="ARBA00022729"/>
    </source>
</evidence>
<dbReference type="RefSeq" id="WP_076175280.1">
    <property type="nucleotide sequence ID" value="NZ_MRTP01000014.1"/>
</dbReference>
<dbReference type="EMBL" id="MRTP01000014">
    <property type="protein sequence ID" value="OMF49395.1"/>
    <property type="molecule type" value="Genomic_DNA"/>
</dbReference>
<comment type="caution">
    <text evidence="2">The sequence shown here is derived from an EMBL/GenBank/DDBJ whole genome shotgun (WGS) entry which is preliminary data.</text>
</comment>
<sequence>MKRKIYKSIVTLGLLLGLTVGLLAGCNESSESSAGKSSALTQEVNGKADGGVTNLEGYPITTKPITIKAAVMYNSLRPDMDKSVIWKYVSEKTNINLEIEVVKDQDKADLMFASGDFPDLLMGVNINANQMTNSVDGGYFVEIEPLLEKYAPTWNRFMKENRLVYNASLATNGKLYGLPYIDFAPYDRNIRDQWIIMKSWLSELNLEIPKTTADFKKALEAIKANAGKGTIPADVIPYYFLYDSYVGGQFDIYGSFGVYITSGDYVVVEDGKVKDQSTNPAIKEPLKYLRDLYAEGLIPPEIFTDDWNTYASKIGSDPPIVGSYHSYANRQLDVGSAMGPLDSGNGTKPLLRSQAYVPGPANAAIITKTNKYPVATVRLLEAIASDTDMLLNVSRGAKGIVWDYDNEGKAYQLFWEESPEKMAANSKYLGMHNSFVALKDQTFYDKVWKEITYDQVNSRGWAYQHVYKDAVMPNDMIYVEGALSQDDNNLLNQYRTDLGNYRKAMFADFITGKRDIDSNWDAYVKQMHKLGLESFIQLKQKAYDMMVK</sequence>
<dbReference type="SUPFAM" id="SSF53850">
    <property type="entry name" value="Periplasmic binding protein-like II"/>
    <property type="match status" value="1"/>
</dbReference>